<evidence type="ECO:0000256" key="4">
    <source>
        <dbReference type="ARBA" id="ARBA00022614"/>
    </source>
</evidence>
<dbReference type="Proteomes" id="UP001231189">
    <property type="component" value="Unassembled WGS sequence"/>
</dbReference>
<evidence type="ECO:0000256" key="10">
    <source>
        <dbReference type="ARBA" id="ARBA00023180"/>
    </source>
</evidence>
<evidence type="ECO:0000256" key="8">
    <source>
        <dbReference type="ARBA" id="ARBA00022989"/>
    </source>
</evidence>
<dbReference type="InterPro" id="IPR046956">
    <property type="entry name" value="RLP23-like"/>
</dbReference>
<evidence type="ECO:0000256" key="1">
    <source>
        <dbReference type="ARBA" id="ARBA00004251"/>
    </source>
</evidence>
<keyword evidence="5 11" id="KW-0812">Transmembrane</keyword>
<evidence type="ECO:0000256" key="11">
    <source>
        <dbReference type="SAM" id="Phobius"/>
    </source>
</evidence>
<dbReference type="Gene3D" id="3.80.10.10">
    <property type="entry name" value="Ribonuclease Inhibitor"/>
    <property type="match status" value="4"/>
</dbReference>
<keyword evidence="3" id="KW-1003">Cell membrane</keyword>
<dbReference type="SMART" id="SM00369">
    <property type="entry name" value="LRR_TYP"/>
    <property type="match status" value="7"/>
</dbReference>
<evidence type="ECO:0000256" key="2">
    <source>
        <dbReference type="ARBA" id="ARBA00009592"/>
    </source>
</evidence>
<evidence type="ECO:0000256" key="3">
    <source>
        <dbReference type="ARBA" id="ARBA00022475"/>
    </source>
</evidence>
<dbReference type="Pfam" id="PF08263">
    <property type="entry name" value="LRRNT_2"/>
    <property type="match status" value="1"/>
</dbReference>
<keyword evidence="10" id="KW-0325">Glycoprotein</keyword>
<sequence>MNRRKPLPSPLLLLLLQLLAVSSQLIPSADTFTNHTTALPECLRGQESALLRLKRSFSTTNRSTIAFRSWRSGTDCCRWEGIRCRGTTGRVTSLDLGDRNLESRPHLDVTLFKELTSLRRLNLAGNDFSMSEIPSTGLERLTRLTHLNLSTTNFSGQVPRSIGRLTGLVSLDLSFRFEPSLGPFHVDGKFHADLTRRRQLTLPNLSALLADMGGLRELHLGFVDLSGQGDEWCAALARYTPNLRVLSMPFCELRGPICAPFAGLRSLSVIDLQHNRLTGPFPEFIVDFSSLSVLQLSYNDLHGWVPPAIFQHKRLVTIDLHQIPGVSGTLPNFSADSNLENLLIGNTNFSGAIPSSVGNLKSLKKLGLGAQGFAGYLPSSIGELTSLTSLEVSGLEASRNQLSSTISPDFCSTKIQFLDLSYNILGGSIPSCIMADTNALKVLNLKGNQLQGVLPHDINKHCMLEAIDFSDNWIQGLLPRSLASCKNLEVLDIGNNQINDSFPCWMSTLPSLQVLVLSNNKFFGHVAKGKGICEFQSLRILDIGSNNFSGALPWDFFIKLKSMMVNTANGALVMEYQADLQRLQQEYQVATSLTYKGNSITFEKIIRTLVLIDVSNNAFHGSISEAIGELVLLNILNMSHNSLTQSIPSELGRLKQLESLDLSSNELTGVIPQELASLDFLTTLNLSDNNLKGRIPGSPHFMTFPNGSFVRNDGLCGHPLSKKCSNATTSNTACCPSKDKPADIMLFLFAGFGFGVGFAVVIVVTWVLPLRKKS</sequence>
<evidence type="ECO:0000313" key="15">
    <source>
        <dbReference type="Proteomes" id="UP001231189"/>
    </source>
</evidence>
<keyword evidence="15" id="KW-1185">Reference proteome</keyword>
<dbReference type="Pfam" id="PF00560">
    <property type="entry name" value="LRR_1"/>
    <property type="match status" value="5"/>
</dbReference>
<dbReference type="PRINTS" id="PR00019">
    <property type="entry name" value="LEURICHRPT"/>
</dbReference>
<dbReference type="GO" id="GO:0005886">
    <property type="term" value="C:plasma membrane"/>
    <property type="evidence" value="ECO:0007669"/>
    <property type="project" value="UniProtKB-SubCell"/>
</dbReference>
<name>A0AAD8RMI4_LOLMU</name>
<dbReference type="Pfam" id="PF13855">
    <property type="entry name" value="LRR_8"/>
    <property type="match status" value="2"/>
</dbReference>
<reference evidence="14" key="1">
    <citation type="submission" date="2023-07" db="EMBL/GenBank/DDBJ databases">
        <title>A chromosome-level genome assembly of Lolium multiflorum.</title>
        <authorList>
            <person name="Chen Y."/>
            <person name="Copetti D."/>
            <person name="Kolliker R."/>
            <person name="Studer B."/>
        </authorList>
    </citation>
    <scope>NUCLEOTIDE SEQUENCE</scope>
    <source>
        <strain evidence="14">02402/16</strain>
        <tissue evidence="14">Leaf</tissue>
    </source>
</reference>
<evidence type="ECO:0000256" key="5">
    <source>
        <dbReference type="ARBA" id="ARBA00022692"/>
    </source>
</evidence>
<evidence type="ECO:0000256" key="6">
    <source>
        <dbReference type="ARBA" id="ARBA00022729"/>
    </source>
</evidence>
<comment type="caution">
    <text evidence="14">The sequence shown here is derived from an EMBL/GenBank/DDBJ whole genome shotgun (WGS) entry which is preliminary data.</text>
</comment>
<feature type="signal peptide" evidence="12">
    <location>
        <begin position="1"/>
        <end position="23"/>
    </location>
</feature>
<feature type="chain" id="PRO_5042225336" description="Leucine-rich repeat-containing N-terminal plant-type domain-containing protein" evidence="12">
    <location>
        <begin position="24"/>
        <end position="774"/>
    </location>
</feature>
<keyword evidence="8 11" id="KW-1133">Transmembrane helix</keyword>
<protein>
    <recommendedName>
        <fullName evidence="13">Leucine-rich repeat-containing N-terminal plant-type domain-containing protein</fullName>
    </recommendedName>
</protein>
<evidence type="ECO:0000256" key="7">
    <source>
        <dbReference type="ARBA" id="ARBA00022737"/>
    </source>
</evidence>
<dbReference type="PANTHER" id="PTHR48061">
    <property type="entry name" value="LEUCINE-RICH REPEAT RECEPTOR PROTEIN KINASE EMS1-LIKE-RELATED"/>
    <property type="match status" value="1"/>
</dbReference>
<keyword evidence="7" id="KW-0677">Repeat</keyword>
<proteinExistence type="inferred from homology"/>
<keyword evidence="4" id="KW-0433">Leucine-rich repeat</keyword>
<evidence type="ECO:0000313" key="14">
    <source>
        <dbReference type="EMBL" id="KAK1626456.1"/>
    </source>
</evidence>
<gene>
    <name evidence="14" type="ORF">QYE76_000771</name>
</gene>
<comment type="subcellular location">
    <subcellularLocation>
        <location evidence="1">Cell membrane</location>
        <topology evidence="1">Single-pass type I membrane protein</topology>
    </subcellularLocation>
</comment>
<evidence type="ECO:0000256" key="12">
    <source>
        <dbReference type="SAM" id="SignalP"/>
    </source>
</evidence>
<dbReference type="SUPFAM" id="SSF52047">
    <property type="entry name" value="RNI-like"/>
    <property type="match status" value="1"/>
</dbReference>
<dbReference type="InterPro" id="IPR032675">
    <property type="entry name" value="LRR_dom_sf"/>
</dbReference>
<evidence type="ECO:0000256" key="9">
    <source>
        <dbReference type="ARBA" id="ARBA00023136"/>
    </source>
</evidence>
<organism evidence="14 15">
    <name type="scientific">Lolium multiflorum</name>
    <name type="common">Italian ryegrass</name>
    <name type="synonym">Lolium perenne subsp. multiflorum</name>
    <dbReference type="NCBI Taxonomy" id="4521"/>
    <lineage>
        <taxon>Eukaryota</taxon>
        <taxon>Viridiplantae</taxon>
        <taxon>Streptophyta</taxon>
        <taxon>Embryophyta</taxon>
        <taxon>Tracheophyta</taxon>
        <taxon>Spermatophyta</taxon>
        <taxon>Magnoliopsida</taxon>
        <taxon>Liliopsida</taxon>
        <taxon>Poales</taxon>
        <taxon>Poaceae</taxon>
        <taxon>BOP clade</taxon>
        <taxon>Pooideae</taxon>
        <taxon>Poodae</taxon>
        <taxon>Poeae</taxon>
        <taxon>Poeae Chloroplast Group 2 (Poeae type)</taxon>
        <taxon>Loliodinae</taxon>
        <taxon>Loliinae</taxon>
        <taxon>Lolium</taxon>
    </lineage>
</organism>
<dbReference type="InterPro" id="IPR003591">
    <property type="entry name" value="Leu-rich_rpt_typical-subtyp"/>
</dbReference>
<keyword evidence="9 11" id="KW-0472">Membrane</keyword>
<dbReference type="FunFam" id="3.80.10.10:FF:000213">
    <property type="entry name" value="Tyrosine-sulfated glycopeptide receptor 1"/>
    <property type="match status" value="1"/>
</dbReference>
<dbReference type="InterPro" id="IPR013210">
    <property type="entry name" value="LRR_N_plant-typ"/>
</dbReference>
<dbReference type="EMBL" id="JAUUTY010000005">
    <property type="protein sequence ID" value="KAK1626456.1"/>
    <property type="molecule type" value="Genomic_DNA"/>
</dbReference>
<dbReference type="InterPro" id="IPR001611">
    <property type="entry name" value="Leu-rich_rpt"/>
</dbReference>
<dbReference type="SUPFAM" id="SSF52058">
    <property type="entry name" value="L domain-like"/>
    <property type="match status" value="2"/>
</dbReference>
<evidence type="ECO:0000259" key="13">
    <source>
        <dbReference type="Pfam" id="PF08263"/>
    </source>
</evidence>
<accession>A0AAD8RMI4</accession>
<dbReference type="AlphaFoldDB" id="A0AAD8RMI4"/>
<feature type="domain" description="Leucine-rich repeat-containing N-terminal plant-type" evidence="13">
    <location>
        <begin position="46"/>
        <end position="84"/>
    </location>
</feature>
<keyword evidence="6 12" id="KW-0732">Signal</keyword>
<dbReference type="PANTHER" id="PTHR48061:SF48">
    <property type="entry name" value="OS01G0162500 PROTEIN"/>
    <property type="match status" value="1"/>
</dbReference>
<comment type="similarity">
    <text evidence="2">Belongs to the RLP family.</text>
</comment>
<feature type="transmembrane region" description="Helical" evidence="11">
    <location>
        <begin position="744"/>
        <end position="768"/>
    </location>
</feature>